<dbReference type="RefSeq" id="WP_092334292.1">
    <property type="nucleotide sequence ID" value="NZ_FNCP01000016.1"/>
</dbReference>
<evidence type="ECO:0000313" key="2">
    <source>
        <dbReference type="Proteomes" id="UP000198656"/>
    </source>
</evidence>
<gene>
    <name evidence="1" type="ORF">SAMN05443529_11694</name>
</gene>
<name>A0A1G8E9H2_9FIRM</name>
<proteinExistence type="predicted"/>
<dbReference type="EMBL" id="FNCP01000016">
    <property type="protein sequence ID" value="SDH66543.1"/>
    <property type="molecule type" value="Genomic_DNA"/>
</dbReference>
<evidence type="ECO:0000313" key="1">
    <source>
        <dbReference type="EMBL" id="SDH66543.1"/>
    </source>
</evidence>
<dbReference type="OrthoDB" id="1798355at2"/>
<accession>A0A1G8E9H2</accession>
<dbReference type="Proteomes" id="UP000198656">
    <property type="component" value="Unassembled WGS sequence"/>
</dbReference>
<protein>
    <submittedName>
        <fullName evidence="1">Uncharacterized protein</fullName>
    </submittedName>
</protein>
<sequence>MKIIKNELKEIREKLICEHLLNLNENNDTFAIELDNLDVRIYSTSENDDAIIYLKKEFFHRSTCEPVGLNSSLIIFYDLNERYQLIFNTDDTFTIKTLD</sequence>
<reference evidence="2" key="1">
    <citation type="submission" date="2016-10" db="EMBL/GenBank/DDBJ databases">
        <authorList>
            <person name="Varghese N."/>
            <person name="Submissions S."/>
        </authorList>
    </citation>
    <scope>NUCLEOTIDE SEQUENCE [LARGE SCALE GENOMIC DNA]</scope>
    <source>
        <strain evidence="2">DSM 8344</strain>
    </source>
</reference>
<keyword evidence="2" id="KW-1185">Reference proteome</keyword>
<dbReference type="AlphaFoldDB" id="A0A1G8E9H2"/>
<organism evidence="1 2">
    <name type="scientific">Desulfosporosinus hippei DSM 8344</name>
    <dbReference type="NCBI Taxonomy" id="1121419"/>
    <lineage>
        <taxon>Bacteria</taxon>
        <taxon>Bacillati</taxon>
        <taxon>Bacillota</taxon>
        <taxon>Clostridia</taxon>
        <taxon>Eubacteriales</taxon>
        <taxon>Desulfitobacteriaceae</taxon>
        <taxon>Desulfosporosinus</taxon>
    </lineage>
</organism>